<protein>
    <submittedName>
        <fullName evidence="5">Site-specific integrase/recombinase</fullName>
    </submittedName>
</protein>
<proteinExistence type="inferred from homology"/>
<feature type="domain" description="Tyr recombinase" evidence="4">
    <location>
        <begin position="108"/>
        <end position="286"/>
    </location>
</feature>
<dbReference type="GO" id="GO:0015074">
    <property type="term" value="P:DNA integration"/>
    <property type="evidence" value="ECO:0007669"/>
    <property type="project" value="InterPro"/>
</dbReference>
<dbReference type="RefSeq" id="WP_014586747.1">
    <property type="nucleotide sequence ID" value="NC_017527.1"/>
</dbReference>
<dbReference type="InterPro" id="IPR011010">
    <property type="entry name" value="DNA_brk_join_enz"/>
</dbReference>
<evidence type="ECO:0000313" key="6">
    <source>
        <dbReference type="Proteomes" id="UP000005877"/>
    </source>
</evidence>
<sequence>MGKAKVNWNVQTAEEHKLETIVENYKRFLTNQGYRYQTISLYSGRVGKFIEYSRPNEPCTKKADDYRDLLLDQGASKSHVNNTVFALKKYFEMKNIDWSTKILTRNDSLPYYFDENDVLNIFSVCSNIKHLAMLKTLFYGCLRSGELSKLEDNDLDLDKRTIRLRETKGGRDDIALLNDECVETLRIYLNIRPKIEVEGKYPLFFTDNFNLWDRGDIHRMFMGYKKKAGIKKPGAVHVFSRHSPATIMVAKGCDIRIIKELLRHKDIRTTLRYAHVANETKRKMYEEYLVL</sequence>
<evidence type="ECO:0000259" key="4">
    <source>
        <dbReference type="PROSITE" id="PS51898"/>
    </source>
</evidence>
<dbReference type="PROSITE" id="PS51898">
    <property type="entry name" value="TYR_RECOMBINASE"/>
    <property type="match status" value="1"/>
</dbReference>
<dbReference type="InterPro" id="IPR050090">
    <property type="entry name" value="Tyrosine_recombinase_XerCD"/>
</dbReference>
<dbReference type="KEGG" id="mhi:Mhar_1195"/>
<dbReference type="HOGENOM" id="CLU_027562_9_5_2"/>
<dbReference type="GO" id="GO:0006310">
    <property type="term" value="P:DNA recombination"/>
    <property type="evidence" value="ECO:0007669"/>
    <property type="project" value="UniProtKB-KW"/>
</dbReference>
<evidence type="ECO:0000256" key="2">
    <source>
        <dbReference type="ARBA" id="ARBA00023125"/>
    </source>
</evidence>
<gene>
    <name evidence="5" type="ordered locus">Mhar_1195</name>
</gene>
<accession>G7WMZ7</accession>
<dbReference type="InterPro" id="IPR013762">
    <property type="entry name" value="Integrase-like_cat_sf"/>
</dbReference>
<name>G7WMZ7_METH6</name>
<dbReference type="STRING" id="1110509.Mhar_1195"/>
<dbReference type="PANTHER" id="PTHR30349">
    <property type="entry name" value="PHAGE INTEGRASE-RELATED"/>
    <property type="match status" value="1"/>
</dbReference>
<organism evidence="5 6">
    <name type="scientific">Methanothrix harundinacea (strain 6Ac)</name>
    <name type="common">Methanosaeta harundinacea</name>
    <dbReference type="NCBI Taxonomy" id="1110509"/>
    <lineage>
        <taxon>Archaea</taxon>
        <taxon>Methanobacteriati</taxon>
        <taxon>Methanobacteriota</taxon>
        <taxon>Stenosarchaea group</taxon>
        <taxon>Methanomicrobia</taxon>
        <taxon>Methanotrichales</taxon>
        <taxon>Methanotrichaceae</taxon>
        <taxon>Methanothrix</taxon>
    </lineage>
</organism>
<dbReference type="Gene3D" id="1.10.443.10">
    <property type="entry name" value="Intergrase catalytic core"/>
    <property type="match status" value="1"/>
</dbReference>
<evidence type="ECO:0000256" key="1">
    <source>
        <dbReference type="ARBA" id="ARBA00008857"/>
    </source>
</evidence>
<evidence type="ECO:0000313" key="5">
    <source>
        <dbReference type="EMBL" id="AET64562.1"/>
    </source>
</evidence>
<keyword evidence="6" id="KW-1185">Reference proteome</keyword>
<dbReference type="PANTHER" id="PTHR30349:SF64">
    <property type="entry name" value="PROPHAGE INTEGRASE INTD-RELATED"/>
    <property type="match status" value="1"/>
</dbReference>
<evidence type="ECO:0000256" key="3">
    <source>
        <dbReference type="ARBA" id="ARBA00023172"/>
    </source>
</evidence>
<dbReference type="SUPFAM" id="SSF56349">
    <property type="entry name" value="DNA breaking-rejoining enzymes"/>
    <property type="match status" value="1"/>
</dbReference>
<dbReference type="Pfam" id="PF00589">
    <property type="entry name" value="Phage_integrase"/>
    <property type="match status" value="1"/>
</dbReference>
<reference evidence="5 6" key="1">
    <citation type="journal article" date="2012" name="PLoS ONE">
        <title>The genome characteristics and predicted function of methyl-group oxidation pathway in the obligate aceticlastic methanogens, Methanosaeta spp.</title>
        <authorList>
            <person name="Zhu J."/>
            <person name="Zheng H."/>
            <person name="Ai G."/>
            <person name="Zhang G."/>
            <person name="Liu D."/>
            <person name="Liu X."/>
            <person name="Dong X."/>
        </authorList>
    </citation>
    <scope>NUCLEOTIDE SEQUENCE [LARGE SCALE GENOMIC DNA]</scope>
    <source>
        <strain evidence="5 6">6Ac</strain>
    </source>
</reference>
<dbReference type="AlphaFoldDB" id="G7WMZ7"/>
<dbReference type="OrthoDB" id="142231at2157"/>
<dbReference type="InterPro" id="IPR010998">
    <property type="entry name" value="Integrase_recombinase_N"/>
</dbReference>
<comment type="similarity">
    <text evidence="1">Belongs to the 'phage' integrase family.</text>
</comment>
<dbReference type="Gene3D" id="1.10.150.130">
    <property type="match status" value="1"/>
</dbReference>
<dbReference type="GeneID" id="12510364"/>
<dbReference type="EMBL" id="CP003117">
    <property type="protein sequence ID" value="AET64562.1"/>
    <property type="molecule type" value="Genomic_DNA"/>
</dbReference>
<dbReference type="Proteomes" id="UP000005877">
    <property type="component" value="Chromosome"/>
</dbReference>
<keyword evidence="2" id="KW-0238">DNA-binding</keyword>
<dbReference type="GO" id="GO:0003677">
    <property type="term" value="F:DNA binding"/>
    <property type="evidence" value="ECO:0007669"/>
    <property type="project" value="UniProtKB-KW"/>
</dbReference>
<keyword evidence="3" id="KW-0233">DNA recombination</keyword>
<dbReference type="InterPro" id="IPR002104">
    <property type="entry name" value="Integrase_catalytic"/>
</dbReference>